<comment type="caution">
    <text evidence="2">The sequence shown here is derived from an EMBL/GenBank/DDBJ whole genome shotgun (WGS) entry which is preliminary data.</text>
</comment>
<feature type="transmembrane region" description="Helical" evidence="1">
    <location>
        <begin position="134"/>
        <end position="158"/>
    </location>
</feature>
<evidence type="ECO:0000313" key="3">
    <source>
        <dbReference type="Proteomes" id="UP000480425"/>
    </source>
</evidence>
<evidence type="ECO:0000313" key="2">
    <source>
        <dbReference type="EMBL" id="MQN80063.1"/>
    </source>
</evidence>
<feature type="transmembrane region" description="Helical" evidence="1">
    <location>
        <begin position="170"/>
        <end position="190"/>
    </location>
</feature>
<keyword evidence="1" id="KW-1133">Transmembrane helix</keyword>
<feature type="transmembrane region" description="Helical" evidence="1">
    <location>
        <begin position="75"/>
        <end position="96"/>
    </location>
</feature>
<gene>
    <name evidence="2" type="ORF">F7D73_03655</name>
</gene>
<keyword evidence="1" id="KW-0472">Membrane</keyword>
<accession>A0A6G1TXP5</accession>
<protein>
    <recommendedName>
        <fullName evidence="4">Transmembrane protein</fullName>
    </recommendedName>
</protein>
<feature type="transmembrane region" description="Helical" evidence="1">
    <location>
        <begin position="12"/>
        <end position="35"/>
    </location>
</feature>
<dbReference type="InterPro" id="IPR045692">
    <property type="entry name" value="DUF6057"/>
</dbReference>
<feature type="transmembrane region" description="Helical" evidence="1">
    <location>
        <begin position="108"/>
        <end position="128"/>
    </location>
</feature>
<evidence type="ECO:0000256" key="1">
    <source>
        <dbReference type="SAM" id="Phobius"/>
    </source>
</evidence>
<sequence>MNKQKTNKPSIGIYTLYVLGAIACFAFFQFCYPYHLFYQEQNQLFLMSWDHITTYLDKPGWLACLAGDFLTQFYYFRYAGPIILTLCILLTGYNIRCAVEMADIKGRWVAHSVAFIVMILQICFSFHYDYRLSSILAVAGGASVFRVSTSLLISTRMFIKKIERRNEQGLFLNGSGIANWVSVISIFVSVFVCHWFFGYGVWVYGALTFAGCIANIMMAGTYYRLAALIIPFFLLMLTKRVYYCDFQTIYTYPGIGKLVAPQMDLEKTLAVDCEYYFGNYNKVMHIVEKEENPNQYMKFYYNLVMAQNHCLSANLLKFPDNNLGTFETLGPNTPTLTIKTLNELYWVLGDMTFCERAAMLANVCSPNNRNIRMIKRLAEVNLVKGDYQATRKYLRILQKTFVWQRWADRVFASLGIHALPEEKALLQTYLDKRPFVNTQDTLRLSDNSYIIMKELVESNPANNNAINYMLCSDLLLKDMDTFKHDYDAYYLKQKHVQYDELYQEALTIYLAGTKAPPSEWAKYIKRQDVLQQFSQYNEQRGNPAFKDTYWYYFDKAKTPKLNNN</sequence>
<proteinExistence type="predicted"/>
<dbReference type="EMBL" id="VZCB01000035">
    <property type="protein sequence ID" value="MQN80063.1"/>
    <property type="molecule type" value="Genomic_DNA"/>
</dbReference>
<dbReference type="OrthoDB" id="1062594at2"/>
<name>A0A6G1TXP5_9BACT</name>
<organism evidence="2 3">
    <name type="scientific">Segatella copri</name>
    <dbReference type="NCBI Taxonomy" id="165179"/>
    <lineage>
        <taxon>Bacteria</taxon>
        <taxon>Pseudomonadati</taxon>
        <taxon>Bacteroidota</taxon>
        <taxon>Bacteroidia</taxon>
        <taxon>Bacteroidales</taxon>
        <taxon>Prevotellaceae</taxon>
        <taxon>Segatella</taxon>
    </lineage>
</organism>
<keyword evidence="1" id="KW-0812">Transmembrane</keyword>
<dbReference type="PROSITE" id="PS51257">
    <property type="entry name" value="PROKAR_LIPOPROTEIN"/>
    <property type="match status" value="1"/>
</dbReference>
<dbReference type="Pfam" id="PF19529">
    <property type="entry name" value="DUF6057"/>
    <property type="match status" value="1"/>
</dbReference>
<dbReference type="RefSeq" id="WP_153122335.1">
    <property type="nucleotide sequence ID" value="NZ_VZCB01000035.1"/>
</dbReference>
<evidence type="ECO:0008006" key="4">
    <source>
        <dbReference type="Google" id="ProtNLM"/>
    </source>
</evidence>
<dbReference type="AlphaFoldDB" id="A0A6G1TXP5"/>
<reference evidence="2 3" key="1">
    <citation type="submission" date="2019-09" db="EMBL/GenBank/DDBJ databases">
        <title>Distinct polysaccharide growth profiles of human intestinal Prevotella copri isolates.</title>
        <authorList>
            <person name="Fehlner-Peach H."/>
            <person name="Magnabosco C."/>
            <person name="Raghavan V."/>
            <person name="Scher J.U."/>
            <person name="Tett A."/>
            <person name="Cox L.M."/>
            <person name="Gottsegen C."/>
            <person name="Watters A."/>
            <person name="Wiltshire- Gordon J.D."/>
            <person name="Segata N."/>
            <person name="Bonneau R."/>
            <person name="Littman D.R."/>
        </authorList>
    </citation>
    <scope>NUCLEOTIDE SEQUENCE [LARGE SCALE GENOMIC DNA]</scope>
    <source>
        <strain evidence="3">iA622</strain>
    </source>
</reference>
<dbReference type="Proteomes" id="UP000480425">
    <property type="component" value="Unassembled WGS sequence"/>
</dbReference>